<evidence type="ECO:0000256" key="4">
    <source>
        <dbReference type="ARBA" id="ARBA00022547"/>
    </source>
</evidence>
<dbReference type="PANTHER" id="PTHR12441">
    <property type="entry name" value="ATP SYNTHASE COUPLING FACTOR 6, MITOCHONDRIAL"/>
    <property type="match status" value="1"/>
</dbReference>
<evidence type="ECO:0000256" key="10">
    <source>
        <dbReference type="SAM" id="MobiDB-lite"/>
    </source>
</evidence>
<protein>
    <recommendedName>
        <fullName evidence="13">ATP synthase-coupling factor 6, mitochondrial</fullName>
    </recommendedName>
</protein>
<sequence length="118" mass="13081">MLISKISRSTRCLFFCSVTRNKGTSTDPVQQLFVEKIREYAKRSADGKLVDPNPIILKELERELGKLETQYGGGPGVDMTAFPTFKFDEAKVDPIDDAIAKKSKSKQKSENKKGGPGK</sequence>
<dbReference type="InterPro" id="IPR036204">
    <property type="entry name" value="ATP_synth_f6_sf_mt"/>
</dbReference>
<evidence type="ECO:0000256" key="6">
    <source>
        <dbReference type="ARBA" id="ARBA00022792"/>
    </source>
</evidence>
<keyword evidence="5" id="KW-0375">Hydrogen ion transport</keyword>
<comment type="subcellular location">
    <subcellularLocation>
        <location evidence="1">Mitochondrion inner membrane</location>
    </subcellularLocation>
</comment>
<keyword evidence="3" id="KW-0813">Transport</keyword>
<dbReference type="AlphaFoldDB" id="A0A922M0R1"/>
<dbReference type="Pfam" id="PF05511">
    <property type="entry name" value="ATP-synt_F6"/>
    <property type="match status" value="1"/>
</dbReference>
<proteinExistence type="inferred from homology"/>
<dbReference type="GO" id="GO:0045259">
    <property type="term" value="C:proton-transporting ATP synthase complex"/>
    <property type="evidence" value="ECO:0007669"/>
    <property type="project" value="UniProtKB-KW"/>
</dbReference>
<evidence type="ECO:0000256" key="9">
    <source>
        <dbReference type="ARBA" id="ARBA00023136"/>
    </source>
</evidence>
<comment type="caution">
    <text evidence="11">The sequence shown here is derived from an EMBL/GenBank/DDBJ whole genome shotgun (WGS) entry which is preliminary data.</text>
</comment>
<reference evidence="11" key="1">
    <citation type="journal article" date="2021" name="G3 (Bethesda)">
        <title>Genome and transcriptome analysis of the beet armyworm Spodoptera exigua reveals targets for pest control. .</title>
        <authorList>
            <person name="Simon S."/>
            <person name="Breeschoten T."/>
            <person name="Jansen H.J."/>
            <person name="Dirks R.P."/>
            <person name="Schranz M.E."/>
            <person name="Ros V.I.D."/>
        </authorList>
    </citation>
    <scope>NUCLEOTIDE SEQUENCE</scope>
    <source>
        <strain evidence="11">TB_SE_WUR_2020</strain>
    </source>
</reference>
<organism evidence="11 12">
    <name type="scientific">Spodoptera exigua</name>
    <name type="common">Beet armyworm</name>
    <name type="synonym">Noctua fulgens</name>
    <dbReference type="NCBI Taxonomy" id="7107"/>
    <lineage>
        <taxon>Eukaryota</taxon>
        <taxon>Metazoa</taxon>
        <taxon>Ecdysozoa</taxon>
        <taxon>Arthropoda</taxon>
        <taxon>Hexapoda</taxon>
        <taxon>Insecta</taxon>
        <taxon>Pterygota</taxon>
        <taxon>Neoptera</taxon>
        <taxon>Endopterygota</taxon>
        <taxon>Lepidoptera</taxon>
        <taxon>Glossata</taxon>
        <taxon>Ditrysia</taxon>
        <taxon>Noctuoidea</taxon>
        <taxon>Noctuidae</taxon>
        <taxon>Amphipyrinae</taxon>
        <taxon>Spodoptera</taxon>
    </lineage>
</organism>
<dbReference type="SUPFAM" id="SSF111357">
    <property type="entry name" value="Mitochondrial ATP synthase coupling factor 6"/>
    <property type="match status" value="1"/>
</dbReference>
<evidence type="ECO:0000256" key="5">
    <source>
        <dbReference type="ARBA" id="ARBA00022781"/>
    </source>
</evidence>
<evidence type="ECO:0000313" key="11">
    <source>
        <dbReference type="EMBL" id="KAH9628151.1"/>
    </source>
</evidence>
<feature type="compositionally biased region" description="Basic and acidic residues" evidence="10">
    <location>
        <begin position="107"/>
        <end position="118"/>
    </location>
</feature>
<evidence type="ECO:0000256" key="3">
    <source>
        <dbReference type="ARBA" id="ARBA00022448"/>
    </source>
</evidence>
<keyword evidence="7" id="KW-0406">Ion transport</keyword>
<dbReference type="GO" id="GO:0015986">
    <property type="term" value="P:proton motive force-driven ATP synthesis"/>
    <property type="evidence" value="ECO:0007669"/>
    <property type="project" value="InterPro"/>
</dbReference>
<gene>
    <name evidence="11" type="ORF">HF086_018367</name>
</gene>
<keyword evidence="6" id="KW-0999">Mitochondrion inner membrane</keyword>
<dbReference type="GO" id="GO:0005743">
    <property type="term" value="C:mitochondrial inner membrane"/>
    <property type="evidence" value="ECO:0007669"/>
    <property type="project" value="UniProtKB-SubCell"/>
</dbReference>
<comment type="similarity">
    <text evidence="2">Belongs to the eukaryotic ATPase subunit F6 family.</text>
</comment>
<dbReference type="Proteomes" id="UP000814243">
    <property type="component" value="Unassembled WGS sequence"/>
</dbReference>
<dbReference type="FunFam" id="1.10.246.110:FF:000001">
    <property type="entry name" value="ATP synthase-coupling factor 6, mitochondrial"/>
    <property type="match status" value="1"/>
</dbReference>
<dbReference type="EMBL" id="JACEFF010000928">
    <property type="protein sequence ID" value="KAH9628151.1"/>
    <property type="molecule type" value="Genomic_DNA"/>
</dbReference>
<evidence type="ECO:0000256" key="7">
    <source>
        <dbReference type="ARBA" id="ARBA00023065"/>
    </source>
</evidence>
<evidence type="ECO:0000313" key="12">
    <source>
        <dbReference type="Proteomes" id="UP000814243"/>
    </source>
</evidence>
<evidence type="ECO:0008006" key="13">
    <source>
        <dbReference type="Google" id="ProtNLM"/>
    </source>
</evidence>
<evidence type="ECO:0000256" key="2">
    <source>
        <dbReference type="ARBA" id="ARBA00007346"/>
    </source>
</evidence>
<keyword evidence="8" id="KW-0496">Mitochondrion</keyword>
<accession>A0A922M0R1</accession>
<keyword evidence="4" id="KW-0138">CF(0)</keyword>
<name>A0A922M0R1_SPOEX</name>
<feature type="region of interest" description="Disordered" evidence="10">
    <location>
        <begin position="98"/>
        <end position="118"/>
    </location>
</feature>
<evidence type="ECO:0000256" key="8">
    <source>
        <dbReference type="ARBA" id="ARBA00023128"/>
    </source>
</evidence>
<dbReference type="InterPro" id="IPR008387">
    <property type="entry name" value="ATP_synth_f6_mt"/>
</dbReference>
<evidence type="ECO:0000256" key="1">
    <source>
        <dbReference type="ARBA" id="ARBA00004273"/>
    </source>
</evidence>
<dbReference type="Gene3D" id="1.10.246.110">
    <property type="entry name" value="Mitochondrial ATP synthase-coupling factor 6"/>
    <property type="match status" value="1"/>
</dbReference>
<keyword evidence="9" id="KW-0472">Membrane</keyword>
<dbReference type="GO" id="GO:0015078">
    <property type="term" value="F:proton transmembrane transporter activity"/>
    <property type="evidence" value="ECO:0007669"/>
    <property type="project" value="InterPro"/>
</dbReference>
<dbReference type="PANTHER" id="PTHR12441:SF10">
    <property type="entry name" value="ATP SYNTHASE-COUPLING FACTOR 6, MITOCHONDRIAL"/>
    <property type="match status" value="1"/>
</dbReference>